<sequence length="235" mass="26889">MPRQVFSFQTPMIFTASNIYQFSNTYFSNITSSAIFLQALVLGNFLCPVRSVKSYTIYFRSFQSFAISSFSQSSCSKEFKSRVMDRSIFSATKLWLFHVFLLFVFYLLCLNIASGTATDVDYGRHCNSVVHESIPDDEEFNIMPFPGRQNGYFSGGDKVLNNPSHMYHSPESKTLIFETHHVYATKVVDVFKVERNLIFQTSYSYEQSFSRDSSFVTSSSDSSDRGTLDLDFQGF</sequence>
<reference evidence="2 3" key="1">
    <citation type="journal article" date="2024" name="G3 (Bethesda)">
        <title>Genome assembly of Hibiscus sabdariffa L. provides insights into metabolisms of medicinal natural products.</title>
        <authorList>
            <person name="Kim T."/>
        </authorList>
    </citation>
    <scope>NUCLEOTIDE SEQUENCE [LARGE SCALE GENOMIC DNA]</scope>
    <source>
        <strain evidence="2">TK-2024</strain>
        <tissue evidence="2">Old leaves</tissue>
    </source>
</reference>
<evidence type="ECO:0000313" key="3">
    <source>
        <dbReference type="Proteomes" id="UP001396334"/>
    </source>
</evidence>
<comment type="caution">
    <text evidence="2">The sequence shown here is derived from an EMBL/GenBank/DDBJ whole genome shotgun (WGS) entry which is preliminary data.</text>
</comment>
<organism evidence="2 3">
    <name type="scientific">Hibiscus sabdariffa</name>
    <name type="common">roselle</name>
    <dbReference type="NCBI Taxonomy" id="183260"/>
    <lineage>
        <taxon>Eukaryota</taxon>
        <taxon>Viridiplantae</taxon>
        <taxon>Streptophyta</taxon>
        <taxon>Embryophyta</taxon>
        <taxon>Tracheophyta</taxon>
        <taxon>Spermatophyta</taxon>
        <taxon>Magnoliopsida</taxon>
        <taxon>eudicotyledons</taxon>
        <taxon>Gunneridae</taxon>
        <taxon>Pentapetalae</taxon>
        <taxon>rosids</taxon>
        <taxon>malvids</taxon>
        <taxon>Malvales</taxon>
        <taxon>Malvaceae</taxon>
        <taxon>Malvoideae</taxon>
        <taxon>Hibiscus</taxon>
    </lineage>
</organism>
<accession>A0ABR2U9P2</accession>
<dbReference type="Proteomes" id="UP001396334">
    <property type="component" value="Unassembled WGS sequence"/>
</dbReference>
<evidence type="ECO:0000256" key="1">
    <source>
        <dbReference type="SAM" id="Phobius"/>
    </source>
</evidence>
<evidence type="ECO:0000313" key="2">
    <source>
        <dbReference type="EMBL" id="KAK9046390.1"/>
    </source>
</evidence>
<keyword evidence="1" id="KW-0812">Transmembrane</keyword>
<feature type="transmembrane region" description="Helical" evidence="1">
    <location>
        <begin position="94"/>
        <end position="113"/>
    </location>
</feature>
<evidence type="ECO:0008006" key="4">
    <source>
        <dbReference type="Google" id="ProtNLM"/>
    </source>
</evidence>
<gene>
    <name evidence="2" type="ORF">V6N11_052278</name>
</gene>
<dbReference type="EMBL" id="JBBPBN010000001">
    <property type="protein sequence ID" value="KAK9046390.1"/>
    <property type="molecule type" value="Genomic_DNA"/>
</dbReference>
<proteinExistence type="predicted"/>
<dbReference type="PANTHER" id="PTHR33389">
    <property type="entry name" value="FAMILY PROTEIN, PUTATIVE (DUF2921)-RELATED"/>
    <property type="match status" value="1"/>
</dbReference>
<feature type="transmembrane region" description="Helical" evidence="1">
    <location>
        <begin position="26"/>
        <end position="47"/>
    </location>
</feature>
<keyword evidence="1" id="KW-1133">Transmembrane helix</keyword>
<keyword evidence="3" id="KW-1185">Reference proteome</keyword>
<protein>
    <recommendedName>
        <fullName evidence="4">Transmembrane protein</fullName>
    </recommendedName>
</protein>
<dbReference type="PANTHER" id="PTHR33389:SF34">
    <property type="entry name" value="DUF2921 FAMILY PROTEIN"/>
    <property type="match status" value="1"/>
</dbReference>
<keyword evidence="1" id="KW-0472">Membrane</keyword>
<name>A0ABR2U9P2_9ROSI</name>